<dbReference type="AlphaFoldDB" id="A0A0P6VSY5"/>
<accession>A0A0P6VSY5</accession>
<reference evidence="2 3" key="2">
    <citation type="submission" date="2015-10" db="EMBL/GenBank/DDBJ databases">
        <title>Draft Genome Sequence of Prosthecomicrobium hirschii ATCC 27832.</title>
        <authorList>
            <person name="Daniel J."/>
            <person name="Givan S.A."/>
            <person name="Brun Y.V."/>
            <person name="Brown P.J."/>
        </authorList>
    </citation>
    <scope>NUCLEOTIDE SEQUENCE [LARGE SCALE GENOMIC DNA]</scope>
    <source>
        <strain evidence="2 3">16</strain>
    </source>
</reference>
<organism evidence="2 3">
    <name type="scientific">Prosthecodimorpha hirschii</name>
    <dbReference type="NCBI Taxonomy" id="665126"/>
    <lineage>
        <taxon>Bacteria</taxon>
        <taxon>Pseudomonadati</taxon>
        <taxon>Pseudomonadota</taxon>
        <taxon>Alphaproteobacteria</taxon>
        <taxon>Hyphomicrobiales</taxon>
        <taxon>Ancalomicrobiaceae</taxon>
        <taxon>Prosthecodimorpha</taxon>
    </lineage>
</organism>
<evidence type="ECO:0008006" key="4">
    <source>
        <dbReference type="Google" id="ProtNLM"/>
    </source>
</evidence>
<keyword evidence="1" id="KW-0812">Transmembrane</keyword>
<dbReference type="Proteomes" id="UP000048984">
    <property type="component" value="Unassembled WGS sequence"/>
</dbReference>
<keyword evidence="3" id="KW-1185">Reference proteome</keyword>
<feature type="transmembrane region" description="Helical" evidence="1">
    <location>
        <begin position="55"/>
        <end position="77"/>
    </location>
</feature>
<keyword evidence="1" id="KW-1133">Transmembrane helix</keyword>
<feature type="transmembrane region" description="Helical" evidence="1">
    <location>
        <begin position="25"/>
        <end position="49"/>
    </location>
</feature>
<dbReference type="OrthoDB" id="10011919at2"/>
<evidence type="ECO:0000313" key="3">
    <source>
        <dbReference type="Proteomes" id="UP000048984"/>
    </source>
</evidence>
<name>A0A0P6VSY5_9HYPH</name>
<protein>
    <recommendedName>
        <fullName evidence="4">DUF4282 domain-containing protein</fullName>
    </recommendedName>
</protein>
<dbReference type="InterPro" id="IPR025557">
    <property type="entry name" value="DUF4282"/>
</dbReference>
<comment type="caution">
    <text evidence="2">The sequence shown here is derived from an EMBL/GenBank/DDBJ whole genome shotgun (WGS) entry which is preliminary data.</text>
</comment>
<proteinExistence type="predicted"/>
<evidence type="ECO:0000313" key="2">
    <source>
        <dbReference type="EMBL" id="KPL54347.1"/>
    </source>
</evidence>
<sequence length="101" mass="10851">MKRVSMLNKFLSLDEFVTPSLIKPLYLLGLALIGLSAVLGVLGSLALLISAPGAALFGLLSTVIWSTMAAIGLRIFVELYQAVFRLHDRFVGGHPKDGIPE</sequence>
<evidence type="ECO:0000256" key="1">
    <source>
        <dbReference type="SAM" id="Phobius"/>
    </source>
</evidence>
<keyword evidence="1" id="KW-0472">Membrane</keyword>
<reference evidence="2 3" key="1">
    <citation type="submission" date="2015-09" db="EMBL/GenBank/DDBJ databases">
        <authorList>
            <person name="Jackson K.R."/>
            <person name="Lunt B.L."/>
            <person name="Fisher J.N.B."/>
            <person name="Gardner A.V."/>
            <person name="Bailey M.E."/>
            <person name="Deus L.M."/>
            <person name="Earl A.S."/>
            <person name="Gibby P.D."/>
            <person name="Hartmann K.A."/>
            <person name="Liu J.E."/>
            <person name="Manci A.M."/>
            <person name="Nielsen D.A."/>
            <person name="Solomon M.B."/>
            <person name="Breakwell D.P."/>
            <person name="Burnett S.H."/>
            <person name="Grose J.H."/>
        </authorList>
    </citation>
    <scope>NUCLEOTIDE SEQUENCE [LARGE SCALE GENOMIC DNA]</scope>
    <source>
        <strain evidence="2 3">16</strain>
    </source>
</reference>
<dbReference type="Pfam" id="PF14110">
    <property type="entry name" value="DUF4282"/>
    <property type="match status" value="1"/>
</dbReference>
<gene>
    <name evidence="2" type="ORF">ABB55_20795</name>
</gene>
<dbReference type="EMBL" id="LJYW01000001">
    <property type="protein sequence ID" value="KPL54347.1"/>
    <property type="molecule type" value="Genomic_DNA"/>
</dbReference>